<dbReference type="Gene3D" id="3.40.225.10">
    <property type="entry name" value="Class II aldolase/adducin N-terminal domain"/>
    <property type="match status" value="1"/>
</dbReference>
<dbReference type="Proteomes" id="UP000184356">
    <property type="component" value="Unassembled WGS sequence"/>
</dbReference>
<dbReference type="InterPro" id="IPR051017">
    <property type="entry name" value="Aldolase-II_Adducin_sf"/>
</dbReference>
<dbReference type="GO" id="GO:0005856">
    <property type="term" value="C:cytoskeleton"/>
    <property type="evidence" value="ECO:0007669"/>
    <property type="project" value="TreeGrafter"/>
</dbReference>
<dbReference type="EMBL" id="KV878594">
    <property type="protein sequence ID" value="OJJ54586.1"/>
    <property type="molecule type" value="Genomic_DNA"/>
</dbReference>
<dbReference type="STRING" id="1036612.A0A1L9T576"/>
<dbReference type="AlphaFoldDB" id="A0A1L9T576"/>
<gene>
    <name evidence="3" type="ORF">ASPSYDRAFT_81569</name>
</gene>
<dbReference type="NCBIfam" id="NF004855">
    <property type="entry name" value="PRK06208.1"/>
    <property type="match status" value="1"/>
</dbReference>
<dbReference type="PANTHER" id="PTHR10672:SF41">
    <property type="entry name" value="CLASS II ALDOLASE_ADDUCIN DOMAIN PROTEIN (AFU_ORTHOLOGUE AFUA_3G01330)"/>
    <property type="match status" value="1"/>
</dbReference>
<dbReference type="GeneID" id="63767170"/>
<evidence type="ECO:0000313" key="3">
    <source>
        <dbReference type="EMBL" id="OJJ54586.1"/>
    </source>
</evidence>
<organism evidence="3 4">
    <name type="scientific">Aspergillus sydowii CBS 593.65</name>
    <dbReference type="NCBI Taxonomy" id="1036612"/>
    <lineage>
        <taxon>Eukaryota</taxon>
        <taxon>Fungi</taxon>
        <taxon>Dikarya</taxon>
        <taxon>Ascomycota</taxon>
        <taxon>Pezizomycotina</taxon>
        <taxon>Eurotiomycetes</taxon>
        <taxon>Eurotiomycetidae</taxon>
        <taxon>Eurotiales</taxon>
        <taxon>Aspergillaceae</taxon>
        <taxon>Aspergillus</taxon>
        <taxon>Aspergillus subgen. Nidulantes</taxon>
    </lineage>
</organism>
<dbReference type="Pfam" id="PF00596">
    <property type="entry name" value="Aldolase_II"/>
    <property type="match status" value="1"/>
</dbReference>
<dbReference type="PANTHER" id="PTHR10672">
    <property type="entry name" value="ADDUCIN"/>
    <property type="match status" value="1"/>
</dbReference>
<dbReference type="SUPFAM" id="SSF53639">
    <property type="entry name" value="AraD/HMP-PK domain-like"/>
    <property type="match status" value="1"/>
</dbReference>
<keyword evidence="4" id="KW-1185">Reference proteome</keyword>
<accession>A0A1L9T576</accession>
<proteinExistence type="predicted"/>
<feature type="domain" description="Class II aldolase/adducin N-terminal" evidence="2">
    <location>
        <begin position="52"/>
        <end position="234"/>
    </location>
</feature>
<name>A0A1L9T576_9EURO</name>
<evidence type="ECO:0000256" key="1">
    <source>
        <dbReference type="SAM" id="MobiDB-lite"/>
    </source>
</evidence>
<evidence type="ECO:0000313" key="4">
    <source>
        <dbReference type="Proteomes" id="UP000184356"/>
    </source>
</evidence>
<dbReference type="RefSeq" id="XP_040698392.1">
    <property type="nucleotide sequence ID" value="XM_040851097.1"/>
</dbReference>
<dbReference type="InterPro" id="IPR001303">
    <property type="entry name" value="Aldolase_II/adducin_N"/>
</dbReference>
<feature type="region of interest" description="Disordered" evidence="1">
    <location>
        <begin position="1"/>
        <end position="26"/>
    </location>
</feature>
<reference evidence="4" key="1">
    <citation type="journal article" date="2017" name="Genome Biol.">
        <title>Comparative genomics reveals high biological diversity and specific adaptations in the industrially and medically important fungal genus Aspergillus.</title>
        <authorList>
            <person name="de Vries R.P."/>
            <person name="Riley R."/>
            <person name="Wiebenga A."/>
            <person name="Aguilar-Osorio G."/>
            <person name="Amillis S."/>
            <person name="Uchima C.A."/>
            <person name="Anderluh G."/>
            <person name="Asadollahi M."/>
            <person name="Askin M."/>
            <person name="Barry K."/>
            <person name="Battaglia E."/>
            <person name="Bayram O."/>
            <person name="Benocci T."/>
            <person name="Braus-Stromeyer S.A."/>
            <person name="Caldana C."/>
            <person name="Canovas D."/>
            <person name="Cerqueira G.C."/>
            <person name="Chen F."/>
            <person name="Chen W."/>
            <person name="Choi C."/>
            <person name="Clum A."/>
            <person name="Dos Santos R.A."/>
            <person name="Damasio A.R."/>
            <person name="Diallinas G."/>
            <person name="Emri T."/>
            <person name="Fekete E."/>
            <person name="Flipphi M."/>
            <person name="Freyberg S."/>
            <person name="Gallo A."/>
            <person name="Gournas C."/>
            <person name="Habgood R."/>
            <person name="Hainaut M."/>
            <person name="Harispe M.L."/>
            <person name="Henrissat B."/>
            <person name="Hilden K.S."/>
            <person name="Hope R."/>
            <person name="Hossain A."/>
            <person name="Karabika E."/>
            <person name="Karaffa L."/>
            <person name="Karanyi Z."/>
            <person name="Krasevec N."/>
            <person name="Kuo A."/>
            <person name="Kusch H."/>
            <person name="LaButti K."/>
            <person name="Lagendijk E.L."/>
            <person name="Lapidus A."/>
            <person name="Levasseur A."/>
            <person name="Lindquist E."/>
            <person name="Lipzen A."/>
            <person name="Logrieco A.F."/>
            <person name="MacCabe A."/>
            <person name="Maekelae M.R."/>
            <person name="Malavazi I."/>
            <person name="Melin P."/>
            <person name="Meyer V."/>
            <person name="Mielnichuk N."/>
            <person name="Miskei M."/>
            <person name="Molnar A.P."/>
            <person name="Mule G."/>
            <person name="Ngan C.Y."/>
            <person name="Orejas M."/>
            <person name="Orosz E."/>
            <person name="Ouedraogo J.P."/>
            <person name="Overkamp K.M."/>
            <person name="Park H.-S."/>
            <person name="Perrone G."/>
            <person name="Piumi F."/>
            <person name="Punt P.J."/>
            <person name="Ram A.F."/>
            <person name="Ramon A."/>
            <person name="Rauscher S."/>
            <person name="Record E."/>
            <person name="Riano-Pachon D.M."/>
            <person name="Robert V."/>
            <person name="Roehrig J."/>
            <person name="Ruller R."/>
            <person name="Salamov A."/>
            <person name="Salih N.S."/>
            <person name="Samson R.A."/>
            <person name="Sandor E."/>
            <person name="Sanguinetti M."/>
            <person name="Schuetze T."/>
            <person name="Sepcic K."/>
            <person name="Shelest E."/>
            <person name="Sherlock G."/>
            <person name="Sophianopoulou V."/>
            <person name="Squina F.M."/>
            <person name="Sun H."/>
            <person name="Susca A."/>
            <person name="Todd R.B."/>
            <person name="Tsang A."/>
            <person name="Unkles S.E."/>
            <person name="van de Wiele N."/>
            <person name="van Rossen-Uffink D."/>
            <person name="Oliveira J.V."/>
            <person name="Vesth T.C."/>
            <person name="Visser J."/>
            <person name="Yu J.-H."/>
            <person name="Zhou M."/>
            <person name="Andersen M.R."/>
            <person name="Archer D.B."/>
            <person name="Baker S.E."/>
            <person name="Benoit I."/>
            <person name="Brakhage A.A."/>
            <person name="Braus G.H."/>
            <person name="Fischer R."/>
            <person name="Frisvad J.C."/>
            <person name="Goldman G.H."/>
            <person name="Houbraken J."/>
            <person name="Oakley B."/>
            <person name="Pocsi I."/>
            <person name="Scazzocchio C."/>
            <person name="Seiboth B."/>
            <person name="vanKuyk P.A."/>
            <person name="Wortman J."/>
            <person name="Dyer P.S."/>
            <person name="Grigoriev I.V."/>
        </authorList>
    </citation>
    <scope>NUCLEOTIDE SEQUENCE [LARGE SCALE GENOMIC DNA]</scope>
    <source>
        <strain evidence="4">CBS 593.65</strain>
    </source>
</reference>
<evidence type="ECO:0000259" key="2">
    <source>
        <dbReference type="SMART" id="SM01007"/>
    </source>
</evidence>
<dbReference type="VEuPathDB" id="FungiDB:ASPSYDRAFT_81569"/>
<sequence>MPPSATDTAADALTNPNVSSQEAGAANAKVKMAIPRPPVFDDKLKEREYLKGRLAAAFRIFGKNGYDEGVAGHITLRDPVDPTTFWVNPFGVAFSQIKASDLIQVDHSGAVIDGGPCRLLNAAAFMIHSAIHAARPDVLCAAHSHSLYGRSFCTLGRELDITTQDSCAFYNDHVVYKQFNGVVLAEEEGHNIAAALGSKKAALLQNHGLLTVGKTIEETVFWFVSLEKCCHAQLLADAAAAGRGGATVKIDDADAAFTYKTVGSSLAGYFSAKPLFDVIHEETGGKYLE</sequence>
<dbReference type="SMART" id="SM01007">
    <property type="entry name" value="Aldolase_II"/>
    <property type="match status" value="1"/>
</dbReference>
<dbReference type="OrthoDB" id="3238794at2759"/>
<protein>
    <recommendedName>
        <fullName evidence="2">Class II aldolase/adducin N-terminal domain-containing protein</fullName>
    </recommendedName>
</protein>
<dbReference type="FunFam" id="3.40.225.10:FF:000009">
    <property type="entry name" value="Class II aldolase/adducin N-terminal"/>
    <property type="match status" value="1"/>
</dbReference>
<dbReference type="InterPro" id="IPR036409">
    <property type="entry name" value="Aldolase_II/adducin_N_sf"/>
</dbReference>
<dbReference type="GO" id="GO:0051015">
    <property type="term" value="F:actin filament binding"/>
    <property type="evidence" value="ECO:0007669"/>
    <property type="project" value="TreeGrafter"/>
</dbReference>